<accession>A0A835KWI6</accession>
<dbReference type="InterPro" id="IPR036291">
    <property type="entry name" value="NAD(P)-bd_dom_sf"/>
</dbReference>
<dbReference type="GO" id="GO:0051287">
    <property type="term" value="F:NAD binding"/>
    <property type="evidence" value="ECO:0007669"/>
    <property type="project" value="InterPro"/>
</dbReference>
<evidence type="ECO:0000259" key="1">
    <source>
        <dbReference type="Pfam" id="PF00389"/>
    </source>
</evidence>
<dbReference type="GO" id="GO:0004617">
    <property type="term" value="F:phosphoglycerate dehydrogenase activity"/>
    <property type="evidence" value="ECO:0007669"/>
    <property type="project" value="TreeGrafter"/>
</dbReference>
<evidence type="ECO:0000313" key="2">
    <source>
        <dbReference type="EMBL" id="KAF8772761.1"/>
    </source>
</evidence>
<protein>
    <recommendedName>
        <fullName evidence="1">D-isomer specific 2-hydroxyacid dehydrogenase catalytic domain-containing protein</fullName>
    </recommendedName>
</protein>
<sequence>MPEAMGSDGCKTITRVLVCGPYWPDSTVYTKDYLQNYPFIQVDEVGLKEVPGVIQNYHICIARNRRMDSDIIARATQMKIIMQNGVGLEGVDIGAATEHNIKVTRIPGCTTGNAIACAEMTIYLTLGVLRKQKEMDRAVNQGELGIPAGETIYGRTIFIMGFGAIGYELAKRLRVFGVKILSTKRNWSSKTVPCDIEVLVDKKGGLEDMYEFAGEADIVITCMETVNTL</sequence>
<feature type="domain" description="D-isomer specific 2-hydroxyacid dehydrogenase catalytic" evidence="1">
    <location>
        <begin position="32"/>
        <end position="166"/>
    </location>
</feature>
<organism evidence="2 3">
    <name type="scientific">Digitaria exilis</name>
    <dbReference type="NCBI Taxonomy" id="1010633"/>
    <lineage>
        <taxon>Eukaryota</taxon>
        <taxon>Viridiplantae</taxon>
        <taxon>Streptophyta</taxon>
        <taxon>Embryophyta</taxon>
        <taxon>Tracheophyta</taxon>
        <taxon>Spermatophyta</taxon>
        <taxon>Magnoliopsida</taxon>
        <taxon>Liliopsida</taxon>
        <taxon>Poales</taxon>
        <taxon>Poaceae</taxon>
        <taxon>PACMAD clade</taxon>
        <taxon>Panicoideae</taxon>
        <taxon>Panicodae</taxon>
        <taxon>Paniceae</taxon>
        <taxon>Anthephorinae</taxon>
        <taxon>Digitaria</taxon>
    </lineage>
</organism>
<evidence type="ECO:0000313" key="3">
    <source>
        <dbReference type="Proteomes" id="UP000636709"/>
    </source>
</evidence>
<dbReference type="OrthoDB" id="9991913at2759"/>
<proteinExistence type="predicted"/>
<dbReference type="SUPFAM" id="SSF51735">
    <property type="entry name" value="NAD(P)-binding Rossmann-fold domains"/>
    <property type="match status" value="1"/>
</dbReference>
<dbReference type="Gene3D" id="3.40.50.720">
    <property type="entry name" value="NAD(P)-binding Rossmann-like Domain"/>
    <property type="match status" value="2"/>
</dbReference>
<dbReference type="EMBL" id="JACEFO010000362">
    <property type="protein sequence ID" value="KAF8772761.1"/>
    <property type="molecule type" value="Genomic_DNA"/>
</dbReference>
<comment type="caution">
    <text evidence="2">The sequence shown here is derived from an EMBL/GenBank/DDBJ whole genome shotgun (WGS) entry which is preliminary data.</text>
</comment>
<dbReference type="PANTHER" id="PTHR42938">
    <property type="entry name" value="FORMATE DEHYDROGENASE 1"/>
    <property type="match status" value="1"/>
</dbReference>
<gene>
    <name evidence="2" type="ORF">HU200_005411</name>
</gene>
<dbReference type="AlphaFoldDB" id="A0A835KWI6"/>
<reference evidence="2" key="1">
    <citation type="submission" date="2020-07" db="EMBL/GenBank/DDBJ databases">
        <title>Genome sequence and genetic diversity analysis of an under-domesticated orphan crop, white fonio (Digitaria exilis).</title>
        <authorList>
            <person name="Bennetzen J.L."/>
            <person name="Chen S."/>
            <person name="Ma X."/>
            <person name="Wang X."/>
            <person name="Yssel A.E.J."/>
            <person name="Chaluvadi S.R."/>
            <person name="Johnson M."/>
            <person name="Gangashetty P."/>
            <person name="Hamidou F."/>
            <person name="Sanogo M.D."/>
            <person name="Zwaenepoel A."/>
            <person name="Wallace J."/>
            <person name="Van De Peer Y."/>
            <person name="Van Deynze A."/>
        </authorList>
    </citation>
    <scope>NUCLEOTIDE SEQUENCE</scope>
    <source>
        <tissue evidence="2">Leaves</tissue>
    </source>
</reference>
<keyword evidence="3" id="KW-1185">Reference proteome</keyword>
<dbReference type="InterPro" id="IPR006139">
    <property type="entry name" value="D-isomer_2_OHA_DH_cat_dom"/>
</dbReference>
<name>A0A835KWI6_9POAL</name>
<dbReference type="Pfam" id="PF00389">
    <property type="entry name" value="2-Hacid_dh"/>
    <property type="match status" value="1"/>
</dbReference>
<dbReference type="PANTHER" id="PTHR42938:SF25">
    <property type="entry name" value="D-ISOMER SPECIFIC 2-HYDROXYACID DEHYDROGENASE FAMILY PROTEIN"/>
    <property type="match status" value="1"/>
</dbReference>
<dbReference type="SUPFAM" id="SSF52283">
    <property type="entry name" value="Formate/glycerate dehydrogenase catalytic domain-like"/>
    <property type="match status" value="1"/>
</dbReference>
<dbReference type="Proteomes" id="UP000636709">
    <property type="component" value="Unassembled WGS sequence"/>
</dbReference>